<dbReference type="EC" id="2.7.13.3" evidence="3"/>
<evidence type="ECO:0000256" key="14">
    <source>
        <dbReference type="ARBA" id="ARBA00064003"/>
    </source>
</evidence>
<evidence type="ECO:0000259" key="18">
    <source>
        <dbReference type="PROSITE" id="PS50109"/>
    </source>
</evidence>
<dbReference type="InterPro" id="IPR000014">
    <property type="entry name" value="PAS"/>
</dbReference>
<dbReference type="Pfam" id="PF00512">
    <property type="entry name" value="HisKA"/>
    <property type="match status" value="1"/>
</dbReference>
<dbReference type="PROSITE" id="PS50110">
    <property type="entry name" value="RESPONSE_REGULATORY"/>
    <property type="match status" value="2"/>
</dbReference>
<dbReference type="Gene3D" id="3.40.50.2300">
    <property type="match status" value="2"/>
</dbReference>
<dbReference type="Gene3D" id="3.30.450.20">
    <property type="entry name" value="PAS domain"/>
    <property type="match status" value="5"/>
</dbReference>
<evidence type="ECO:0000256" key="6">
    <source>
        <dbReference type="ARBA" id="ARBA00022679"/>
    </source>
</evidence>
<comment type="subcellular location">
    <subcellularLocation>
        <location evidence="2">Cell membrane</location>
        <topology evidence="2">Multi-pass membrane protein</topology>
    </subcellularLocation>
</comment>
<dbReference type="InterPro" id="IPR001789">
    <property type="entry name" value="Sig_transdc_resp-reg_receiver"/>
</dbReference>
<keyword evidence="9 23" id="KW-0418">Kinase</keyword>
<dbReference type="InterPro" id="IPR013655">
    <property type="entry name" value="PAS_fold_3"/>
</dbReference>
<dbReference type="Pfam" id="PF08447">
    <property type="entry name" value="PAS_3"/>
    <property type="match status" value="3"/>
</dbReference>
<keyword evidence="4" id="KW-1003">Cell membrane</keyword>
<dbReference type="Proteomes" id="UP000015480">
    <property type="component" value="Plasmid pAMI6"/>
</dbReference>
<dbReference type="InterPro" id="IPR003661">
    <property type="entry name" value="HisK_dim/P_dom"/>
</dbReference>
<dbReference type="InterPro" id="IPR011006">
    <property type="entry name" value="CheY-like_superfamily"/>
</dbReference>
<feature type="domain" description="Histidine kinase" evidence="18">
    <location>
        <begin position="821"/>
        <end position="1044"/>
    </location>
</feature>
<feature type="domain" description="Response regulatory" evidence="19">
    <location>
        <begin position="1060"/>
        <end position="1182"/>
    </location>
</feature>
<dbReference type="CDD" id="cd00082">
    <property type="entry name" value="HisKA"/>
    <property type="match status" value="1"/>
</dbReference>
<keyword evidence="6 23" id="KW-0808">Transferase</keyword>
<dbReference type="CDD" id="cd00130">
    <property type="entry name" value="PAS"/>
    <property type="match status" value="4"/>
</dbReference>
<dbReference type="GO" id="GO:0005886">
    <property type="term" value="C:plasma membrane"/>
    <property type="evidence" value="ECO:0007669"/>
    <property type="project" value="UniProtKB-SubCell"/>
</dbReference>
<feature type="modified residue" description="4-aspartylphosphate" evidence="17">
    <location>
        <position position="1114"/>
    </location>
</feature>
<dbReference type="OrthoDB" id="9801651at2"/>
<comment type="catalytic activity">
    <reaction evidence="1">
        <text>ATP + protein L-histidine = ADP + protein N-phospho-L-histidine.</text>
        <dbReference type="EC" id="2.7.13.3"/>
    </reaction>
</comment>
<dbReference type="InterPro" id="IPR004358">
    <property type="entry name" value="Sig_transdc_His_kin-like_C"/>
</dbReference>
<comment type="subunit">
    <text evidence="14">At low DSF concentrations, interacts with RpfF.</text>
</comment>
<keyword evidence="11" id="KW-1133">Transmembrane helix</keyword>
<evidence type="ECO:0000259" key="21">
    <source>
        <dbReference type="PROSITE" id="PS50113"/>
    </source>
</evidence>
<geneLocation type="plasmid" evidence="23 24">
    <name>pAMI6</name>
</geneLocation>
<evidence type="ECO:0000256" key="15">
    <source>
        <dbReference type="ARBA" id="ARBA00068150"/>
    </source>
</evidence>
<feature type="domain" description="PAS" evidence="20">
    <location>
        <begin position="291"/>
        <end position="361"/>
    </location>
</feature>
<evidence type="ECO:0000256" key="12">
    <source>
        <dbReference type="ARBA" id="ARBA00023012"/>
    </source>
</evidence>
<dbReference type="GO" id="GO:0005524">
    <property type="term" value="F:ATP binding"/>
    <property type="evidence" value="ECO:0007669"/>
    <property type="project" value="UniProtKB-KW"/>
</dbReference>
<evidence type="ECO:0000256" key="3">
    <source>
        <dbReference type="ARBA" id="ARBA00012438"/>
    </source>
</evidence>
<evidence type="ECO:0000256" key="7">
    <source>
        <dbReference type="ARBA" id="ARBA00022692"/>
    </source>
</evidence>
<evidence type="ECO:0000259" key="20">
    <source>
        <dbReference type="PROSITE" id="PS50112"/>
    </source>
</evidence>
<dbReference type="EMBL" id="CP006654">
    <property type="protein sequence ID" value="AGT11371.1"/>
    <property type="molecule type" value="Genomic_DNA"/>
</dbReference>
<dbReference type="SUPFAM" id="SSF55874">
    <property type="entry name" value="ATPase domain of HSP90 chaperone/DNA topoisomerase II/histidine kinase"/>
    <property type="match status" value="1"/>
</dbReference>
<dbReference type="InterPro" id="IPR035965">
    <property type="entry name" value="PAS-like_dom_sf"/>
</dbReference>
<protein>
    <recommendedName>
        <fullName evidence="15">Sensory/regulatory protein RpfC</fullName>
        <ecNumber evidence="3">2.7.13.3</ecNumber>
    </recommendedName>
</protein>
<dbReference type="SMART" id="SM00091">
    <property type="entry name" value="PAS"/>
    <property type="match status" value="5"/>
</dbReference>
<evidence type="ECO:0000259" key="19">
    <source>
        <dbReference type="PROSITE" id="PS50110"/>
    </source>
</evidence>
<gene>
    <name evidence="23" type="ORF">JCM7686_pAMI6p041</name>
</gene>
<evidence type="ECO:0000313" key="24">
    <source>
        <dbReference type="Proteomes" id="UP000015480"/>
    </source>
</evidence>
<dbReference type="Gene3D" id="1.10.287.130">
    <property type="match status" value="1"/>
</dbReference>
<keyword evidence="13" id="KW-0472">Membrane</keyword>
<evidence type="ECO:0000256" key="5">
    <source>
        <dbReference type="ARBA" id="ARBA00022553"/>
    </source>
</evidence>
<dbReference type="Pfam" id="PF08448">
    <property type="entry name" value="PAS_4"/>
    <property type="match status" value="1"/>
</dbReference>
<dbReference type="SUPFAM" id="SSF47384">
    <property type="entry name" value="Homodimeric domain of signal transducing histidine kinase"/>
    <property type="match status" value="1"/>
</dbReference>
<dbReference type="PROSITE" id="PS50894">
    <property type="entry name" value="HPT"/>
    <property type="match status" value="1"/>
</dbReference>
<dbReference type="SMART" id="SM00086">
    <property type="entry name" value="PAC"/>
    <property type="match status" value="5"/>
</dbReference>
<dbReference type="Gene3D" id="1.20.120.160">
    <property type="entry name" value="HPT domain"/>
    <property type="match status" value="1"/>
</dbReference>
<dbReference type="FunFam" id="1.10.287.130:FF:000002">
    <property type="entry name" value="Two-component osmosensing histidine kinase"/>
    <property type="match status" value="1"/>
</dbReference>
<keyword evidence="8" id="KW-0547">Nucleotide-binding</keyword>
<dbReference type="Pfam" id="PF02518">
    <property type="entry name" value="HATPase_c"/>
    <property type="match status" value="1"/>
</dbReference>
<dbReference type="Pfam" id="PF00072">
    <property type="entry name" value="Response_reg"/>
    <property type="match status" value="2"/>
</dbReference>
<feature type="domain" description="PAS" evidence="20">
    <location>
        <begin position="701"/>
        <end position="750"/>
    </location>
</feature>
<accession>S5Z1Q2</accession>
<dbReference type="SUPFAM" id="SSF52172">
    <property type="entry name" value="CheY-like"/>
    <property type="match status" value="2"/>
</dbReference>
<evidence type="ECO:0000256" key="8">
    <source>
        <dbReference type="ARBA" id="ARBA00022741"/>
    </source>
</evidence>
<feature type="domain" description="PAC" evidence="21">
    <location>
        <begin position="489"/>
        <end position="541"/>
    </location>
</feature>
<dbReference type="Pfam" id="PF13426">
    <property type="entry name" value="PAS_9"/>
    <property type="match status" value="1"/>
</dbReference>
<dbReference type="InterPro" id="IPR003594">
    <property type="entry name" value="HATPase_dom"/>
</dbReference>
<feature type="domain" description="PAC" evidence="21">
    <location>
        <begin position="616"/>
        <end position="668"/>
    </location>
</feature>
<evidence type="ECO:0000256" key="1">
    <source>
        <dbReference type="ARBA" id="ARBA00000085"/>
    </source>
</evidence>
<keyword evidence="7" id="KW-0812">Transmembrane</keyword>
<dbReference type="PANTHER" id="PTHR45339:SF1">
    <property type="entry name" value="HYBRID SIGNAL TRANSDUCTION HISTIDINE KINASE J"/>
    <property type="match status" value="1"/>
</dbReference>
<dbReference type="SMART" id="SM00448">
    <property type="entry name" value="REC"/>
    <property type="match status" value="2"/>
</dbReference>
<dbReference type="InterPro" id="IPR036097">
    <property type="entry name" value="HisK_dim/P_sf"/>
</dbReference>
<dbReference type="RefSeq" id="WP_020953142.1">
    <property type="nucleotide sequence ID" value="NC_022044.1"/>
</dbReference>
<dbReference type="InterPro" id="IPR036641">
    <property type="entry name" value="HPT_dom_sf"/>
</dbReference>
<feature type="domain" description="HPt" evidence="22">
    <location>
        <begin position="1361"/>
        <end position="1455"/>
    </location>
</feature>
<evidence type="ECO:0000259" key="22">
    <source>
        <dbReference type="PROSITE" id="PS50894"/>
    </source>
</evidence>
<evidence type="ECO:0000256" key="2">
    <source>
        <dbReference type="ARBA" id="ARBA00004651"/>
    </source>
</evidence>
<dbReference type="PROSITE" id="PS50113">
    <property type="entry name" value="PAC"/>
    <property type="match status" value="4"/>
</dbReference>
<feature type="modified residue" description="Phosphohistidine" evidence="16">
    <location>
        <position position="1400"/>
    </location>
</feature>
<dbReference type="HOGENOM" id="CLU_251050_0_0_5"/>
<feature type="domain" description="Response regulatory" evidence="19">
    <location>
        <begin position="1212"/>
        <end position="1328"/>
    </location>
</feature>
<evidence type="ECO:0000313" key="23">
    <source>
        <dbReference type="EMBL" id="AGT11371.1"/>
    </source>
</evidence>
<keyword evidence="10" id="KW-0067">ATP-binding</keyword>
<dbReference type="PRINTS" id="PR00344">
    <property type="entry name" value="BCTRLSENSOR"/>
</dbReference>
<keyword evidence="12" id="KW-0902">Two-component regulatory system</keyword>
<dbReference type="GO" id="GO:0000155">
    <property type="term" value="F:phosphorelay sensor kinase activity"/>
    <property type="evidence" value="ECO:0007669"/>
    <property type="project" value="InterPro"/>
</dbReference>
<feature type="domain" description="PAC" evidence="21">
    <location>
        <begin position="364"/>
        <end position="415"/>
    </location>
</feature>
<reference evidence="23 24" key="1">
    <citation type="journal article" date="2014" name="BMC Genomics">
        <title>Architecture and functions of a multipartite genome of the methylotrophic bacterium Paracoccus aminophilus JCM 7686, containing primary and secondary chromids.</title>
        <authorList>
            <person name="Dziewit L."/>
            <person name="Czarnecki J."/>
            <person name="Wibberg D."/>
            <person name="Radlinska M."/>
            <person name="Mrozek P."/>
            <person name="Szymczak M."/>
            <person name="Schluter A."/>
            <person name="Puhler A."/>
            <person name="Bartosik D."/>
        </authorList>
    </citation>
    <scope>NUCLEOTIDE SEQUENCE [LARGE SCALE GENOMIC DNA]</scope>
    <source>
        <strain evidence="23">JCM 7686</strain>
        <plasmid evidence="24">Plasmid pAMI6</plasmid>
    </source>
</reference>
<feature type="domain" description="PAS" evidence="20">
    <location>
        <begin position="150"/>
        <end position="193"/>
    </location>
</feature>
<dbReference type="InterPro" id="IPR036890">
    <property type="entry name" value="HATPase_C_sf"/>
</dbReference>
<evidence type="ECO:0000256" key="13">
    <source>
        <dbReference type="ARBA" id="ARBA00023136"/>
    </source>
</evidence>
<evidence type="ECO:0000256" key="11">
    <source>
        <dbReference type="ARBA" id="ARBA00022989"/>
    </source>
</evidence>
<evidence type="ECO:0000256" key="17">
    <source>
        <dbReference type="PROSITE-ProRule" id="PRU00169"/>
    </source>
</evidence>
<keyword evidence="24" id="KW-1185">Reference proteome</keyword>
<keyword evidence="23" id="KW-0614">Plasmid</keyword>
<dbReference type="PATRIC" id="fig|1367847.3.peg.4343"/>
<evidence type="ECO:0000256" key="4">
    <source>
        <dbReference type="ARBA" id="ARBA00022475"/>
    </source>
</evidence>
<keyword evidence="5 17" id="KW-0597">Phosphoprotein</keyword>
<dbReference type="InterPro" id="IPR005467">
    <property type="entry name" value="His_kinase_dom"/>
</dbReference>
<proteinExistence type="predicted"/>
<feature type="modified residue" description="4-aspartylphosphate" evidence="17">
    <location>
        <position position="1261"/>
    </location>
</feature>
<dbReference type="SMART" id="SM00388">
    <property type="entry name" value="HisKA"/>
    <property type="match status" value="1"/>
</dbReference>
<dbReference type="PANTHER" id="PTHR45339">
    <property type="entry name" value="HYBRID SIGNAL TRANSDUCTION HISTIDINE KINASE J"/>
    <property type="match status" value="1"/>
</dbReference>
<dbReference type="InterPro" id="IPR008207">
    <property type="entry name" value="Sig_transdc_His_kin_Hpt_dom"/>
</dbReference>
<feature type="domain" description="PAC" evidence="21">
    <location>
        <begin position="753"/>
        <end position="803"/>
    </location>
</feature>
<dbReference type="SMART" id="SM00387">
    <property type="entry name" value="HATPase_c"/>
    <property type="match status" value="1"/>
</dbReference>
<dbReference type="Pfam" id="PF01627">
    <property type="entry name" value="Hpt"/>
    <property type="match status" value="1"/>
</dbReference>
<dbReference type="NCBIfam" id="TIGR00229">
    <property type="entry name" value="sensory_box"/>
    <property type="match status" value="4"/>
</dbReference>
<dbReference type="InterPro" id="IPR013656">
    <property type="entry name" value="PAS_4"/>
</dbReference>
<organism evidence="23 24">
    <name type="scientific">Paracoccus aminophilus JCM 7686</name>
    <dbReference type="NCBI Taxonomy" id="1367847"/>
    <lineage>
        <taxon>Bacteria</taxon>
        <taxon>Pseudomonadati</taxon>
        <taxon>Pseudomonadota</taxon>
        <taxon>Alphaproteobacteria</taxon>
        <taxon>Rhodobacterales</taxon>
        <taxon>Paracoccaceae</taxon>
        <taxon>Paracoccus</taxon>
    </lineage>
</organism>
<dbReference type="FunFam" id="3.30.565.10:FF:000010">
    <property type="entry name" value="Sensor histidine kinase RcsC"/>
    <property type="match status" value="1"/>
</dbReference>
<dbReference type="SUPFAM" id="SSF55785">
    <property type="entry name" value="PYP-like sensor domain (PAS domain)"/>
    <property type="match status" value="5"/>
</dbReference>
<dbReference type="CDD" id="cd17546">
    <property type="entry name" value="REC_hyHK_CKI1_RcsC-like"/>
    <property type="match status" value="2"/>
</dbReference>
<evidence type="ECO:0000256" key="16">
    <source>
        <dbReference type="PROSITE-ProRule" id="PRU00110"/>
    </source>
</evidence>
<dbReference type="Gene3D" id="3.30.565.10">
    <property type="entry name" value="Histidine kinase-like ATPase, C-terminal domain"/>
    <property type="match status" value="1"/>
</dbReference>
<dbReference type="KEGG" id="pami:JCM7686_pAMI6p041"/>
<evidence type="ECO:0000256" key="9">
    <source>
        <dbReference type="ARBA" id="ARBA00022777"/>
    </source>
</evidence>
<sequence length="1455" mass="159992">MTDSAHLPEPLIQRCRETALCLAEQLNCAMLRVLYYGFAKVDVLAEAGPDPFPAAPVVLKDGTDSLTQGAEGAQPVWRLTLPITDSKGAVLGVIEAAGHGADGVGADGLALARLLRDGIVDQFALYQRRAADPMDIAGDLDRARQAQEISDFRFKMLVENSLDDFFMHDDTGHFLHVNDRACRSLGYTREELLTMSASDVSKDLTQEEKEELYRVTAPGATARIYGHHTRKDGTTFPVEVLISCHLFDGQKVFLGMVRDRTEEVASQEALESLNRQLEDRVAARTEELRDTSDLLQAVIDSVADTITLVDTEGRFQLVNRAAISILPGEFADIRGRTIEELLGPEKAHEFTARTRRVLCTGESETVEELLLGRDGESIRLTTRTPRRDDEGNVTGLVTISRDITELKRDEIELKLERERMTLAAEVGGLGVLEYRPASGDLVCSDELRRIFGLSDTGLRLDSLLACVDPEDRALFRAELAPPLVEEPIEPILFRIRDAEGQERWLSAAARYFHQSEFVDARVICVVRDVTEQHVAERKVQDSYDALRRAERLARIGSWSLDPKTNILTASEMLHEMNGVSQGQGVAVEDLQKMMPPDDFARLGVAIEHCIRTGEPYTVDVTHYDAEGGSFAAEIRGAAVRDDDGQLVALSGTVQDVSEREASRAQLTAIADSLPNGAIYRLDFLAPDVGLAGTEITGDEMRVSYVSAGIDKLIGVSAEKLVADPGLIVAAIHPDDRERYFETSRRAAETMSVFDCEFRVIRPDGDQAWLQIRSAVRESDQGQVWDGIILDVTKEYETAEALRQAKDAAEAAERAKSEFLATMSHEIRTPMNAVIGMTRLVMQTDLSPRQHNYLTKIDSSARVLLGIINDILDVSRIEAGGLELEETDFTLESVLETLSNATSLKAEEKGLEIVYAISPSVPRQLCGDPLRLGQVLINLVSNAVKFTERGEIVVSAELLPPQVPGQRPLIQFSIRDTGIGLTPEQSLSLFKPFSQADTRTARRFGGTGLGLSISKKLVELMGGEIRVESQLGRGSTFSFTFASIGSSASELRMSDLFQGKRALIVDDMATSRETLSNMIGQFGVVAQSVSSGAEALAVLHEAAARNRPFDIVLMDWRMPGMDGVETARMIRNDRFLRTTPAVLMVTAHAGDEILRKVDLLDLQGLLIKPVTESMLYNAVQQVFEISSRAEVQLAASTAVQGGTSYPAIIRGRRVLVVDDNLFNLEVAADFLELAGVLVTKAESGFEALRRLQTEDFDAVLMDMQMPDMDGLETTRRIRQNPEWLGLPVIALTAQARIEDREATLQVGMTAHLTKPIDEKLMYATLAGVLEEEGLLLEAEVTAELAQPQIIDLSQTLARVHGDESRMRRMIELFVRDFSDCPGQLRDALAVGDSRTLAAVAHRARGVAGYFAADRLFRDAEALELLIYDDAQAALEKPTFLLVKSLEDVLSACRAAL</sequence>
<dbReference type="PROSITE" id="PS50109">
    <property type="entry name" value="HIS_KIN"/>
    <property type="match status" value="1"/>
</dbReference>
<dbReference type="InterPro" id="IPR001610">
    <property type="entry name" value="PAC"/>
</dbReference>
<name>S5Z1Q2_PARAH</name>
<dbReference type="SUPFAM" id="SSF47226">
    <property type="entry name" value="Histidine-containing phosphotransfer domain, HPT domain"/>
    <property type="match status" value="1"/>
</dbReference>
<dbReference type="InterPro" id="IPR000700">
    <property type="entry name" value="PAS-assoc_C"/>
</dbReference>
<dbReference type="CDD" id="cd16922">
    <property type="entry name" value="HATPase_EvgS-ArcB-TorS-like"/>
    <property type="match status" value="1"/>
</dbReference>
<evidence type="ECO:0000256" key="10">
    <source>
        <dbReference type="ARBA" id="ARBA00022840"/>
    </source>
</evidence>
<dbReference type="PROSITE" id="PS50112">
    <property type="entry name" value="PAS"/>
    <property type="match status" value="3"/>
</dbReference>